<evidence type="ECO:0000313" key="3">
    <source>
        <dbReference type="Proteomes" id="UP001642360"/>
    </source>
</evidence>
<proteinExistence type="predicted"/>
<accession>A0ABC8T3M5</accession>
<sequence>MLENVHMIPEPPSWWHPTSSLPGFSTNHPSCGQSLDDDGNTSRNDDGSKSSDFIQRRTRGPTLTHGGSVLHIEENELRQPIGEKASPLQSRLGMLARNGTMAPLNWHEWRAVPKEYKEII</sequence>
<keyword evidence="3" id="KW-1185">Reference proteome</keyword>
<feature type="compositionally biased region" description="Polar residues" evidence="1">
    <location>
        <begin position="16"/>
        <end position="33"/>
    </location>
</feature>
<comment type="caution">
    <text evidence="2">The sequence shown here is derived from an EMBL/GenBank/DDBJ whole genome shotgun (WGS) entry which is preliminary data.</text>
</comment>
<protein>
    <submittedName>
        <fullName evidence="2">Uncharacterized protein</fullName>
    </submittedName>
</protein>
<dbReference type="Proteomes" id="UP001642360">
    <property type="component" value="Unassembled WGS sequence"/>
</dbReference>
<feature type="region of interest" description="Disordered" evidence="1">
    <location>
        <begin position="1"/>
        <end position="85"/>
    </location>
</feature>
<reference evidence="2 3" key="1">
    <citation type="submission" date="2024-02" db="EMBL/GenBank/DDBJ databases">
        <authorList>
            <person name="Vignale AGUSTIN F."/>
            <person name="Sosa J E."/>
            <person name="Modenutti C."/>
        </authorList>
    </citation>
    <scope>NUCLEOTIDE SEQUENCE [LARGE SCALE GENOMIC DNA]</scope>
</reference>
<name>A0ABC8T3M5_9AQUA</name>
<organism evidence="2 3">
    <name type="scientific">Ilex paraguariensis</name>
    <name type="common">yerba mate</name>
    <dbReference type="NCBI Taxonomy" id="185542"/>
    <lineage>
        <taxon>Eukaryota</taxon>
        <taxon>Viridiplantae</taxon>
        <taxon>Streptophyta</taxon>
        <taxon>Embryophyta</taxon>
        <taxon>Tracheophyta</taxon>
        <taxon>Spermatophyta</taxon>
        <taxon>Magnoliopsida</taxon>
        <taxon>eudicotyledons</taxon>
        <taxon>Gunneridae</taxon>
        <taxon>Pentapetalae</taxon>
        <taxon>asterids</taxon>
        <taxon>campanulids</taxon>
        <taxon>Aquifoliales</taxon>
        <taxon>Aquifoliaceae</taxon>
        <taxon>Ilex</taxon>
    </lineage>
</organism>
<dbReference type="AlphaFoldDB" id="A0ABC8T3M5"/>
<gene>
    <name evidence="2" type="ORF">ILEXP_LOCUS33057</name>
</gene>
<dbReference type="EMBL" id="CAUOFW020004126">
    <property type="protein sequence ID" value="CAK9163985.1"/>
    <property type="molecule type" value="Genomic_DNA"/>
</dbReference>
<evidence type="ECO:0000256" key="1">
    <source>
        <dbReference type="SAM" id="MobiDB-lite"/>
    </source>
</evidence>
<evidence type="ECO:0000313" key="2">
    <source>
        <dbReference type="EMBL" id="CAK9163985.1"/>
    </source>
</evidence>